<comment type="pathway">
    <text evidence="2">Cell wall biogenesis; peptidoglycan biosynthesis.</text>
</comment>
<dbReference type="GO" id="GO:0006508">
    <property type="term" value="P:proteolysis"/>
    <property type="evidence" value="ECO:0007669"/>
    <property type="project" value="UniProtKB-KW"/>
</dbReference>
<evidence type="ECO:0000256" key="9">
    <source>
        <dbReference type="ARBA" id="ARBA00022960"/>
    </source>
</evidence>
<dbReference type="AlphaFoldDB" id="A0AB74UER5"/>
<dbReference type="GO" id="GO:0009252">
    <property type="term" value="P:peptidoglycan biosynthetic process"/>
    <property type="evidence" value="ECO:0007669"/>
    <property type="project" value="UniProtKB-KW"/>
</dbReference>
<evidence type="ECO:0000256" key="13">
    <source>
        <dbReference type="PIRSR" id="PIRSR618044-1"/>
    </source>
</evidence>
<organism evidence="19">
    <name type="scientific">Salinicola endophyticus</name>
    <dbReference type="NCBI Taxonomy" id="1949083"/>
    <lineage>
        <taxon>Bacteria</taxon>
        <taxon>Pseudomonadati</taxon>
        <taxon>Pseudomonadota</taxon>
        <taxon>Gammaproteobacteria</taxon>
        <taxon>Oceanospirillales</taxon>
        <taxon>Halomonadaceae</taxon>
        <taxon>Salinicola</taxon>
    </lineage>
</organism>
<keyword evidence="8 19" id="KW-0378">Hydrolase</keyword>
<comment type="catalytic activity">
    <reaction evidence="12">
        <text>Preferential cleavage: (Ac)2-L-Lys-D-Ala-|-D-Ala. Also transpeptidation of peptidyl-alanyl moieties that are N-acyl substituents of D-alanine.</text>
        <dbReference type="EC" id="3.4.16.4"/>
    </reaction>
</comment>
<reference evidence="19" key="1">
    <citation type="submission" date="2024-06" db="EMBL/GenBank/DDBJ databases">
        <title>Complete genome of Salinicola endophyticus HNIBRBA4755.</title>
        <authorList>
            <person name="Shin S.Y."/>
            <person name="Kang H."/>
            <person name="Song J."/>
        </authorList>
    </citation>
    <scope>NUCLEOTIDE SEQUENCE</scope>
    <source>
        <strain evidence="19">HNIBRBA4755</strain>
    </source>
</reference>
<dbReference type="Pfam" id="PF07943">
    <property type="entry name" value="PBP5_C"/>
    <property type="match status" value="1"/>
</dbReference>
<keyword evidence="6" id="KW-0645">Protease</keyword>
<dbReference type="PRINTS" id="PR00725">
    <property type="entry name" value="DADACBPTASE1"/>
</dbReference>
<dbReference type="InterPro" id="IPR037167">
    <property type="entry name" value="Peptidase_S11_C_sf"/>
</dbReference>
<dbReference type="PANTHER" id="PTHR21581:SF6">
    <property type="entry name" value="TRAFFICKING PROTEIN PARTICLE COMPLEX SUBUNIT 12"/>
    <property type="match status" value="1"/>
</dbReference>
<evidence type="ECO:0000256" key="8">
    <source>
        <dbReference type="ARBA" id="ARBA00022801"/>
    </source>
</evidence>
<dbReference type="SMART" id="SM00936">
    <property type="entry name" value="PBP5_C"/>
    <property type="match status" value="1"/>
</dbReference>
<keyword evidence="9" id="KW-0133">Cell shape</keyword>
<proteinExistence type="inferred from homology"/>
<dbReference type="Gene3D" id="2.60.410.10">
    <property type="entry name" value="D-Ala-D-Ala carboxypeptidase, C-terminal domain"/>
    <property type="match status" value="1"/>
</dbReference>
<dbReference type="Gene3D" id="3.40.710.10">
    <property type="entry name" value="DD-peptidase/beta-lactamase superfamily"/>
    <property type="match status" value="1"/>
</dbReference>
<dbReference type="InterPro" id="IPR012907">
    <property type="entry name" value="Peptidase_S11_C"/>
</dbReference>
<dbReference type="GO" id="GO:0009002">
    <property type="term" value="F:serine-type D-Ala-D-Ala carboxypeptidase activity"/>
    <property type="evidence" value="ECO:0007669"/>
    <property type="project" value="UniProtKB-EC"/>
</dbReference>
<protein>
    <recommendedName>
        <fullName evidence="4">serine-type D-Ala-D-Ala carboxypeptidase</fullName>
        <ecNumber evidence="4">3.4.16.4</ecNumber>
    </recommendedName>
</protein>
<keyword evidence="11" id="KW-0961">Cell wall biogenesis/degradation</keyword>
<keyword evidence="5 19" id="KW-0121">Carboxypeptidase</keyword>
<feature type="signal peptide" evidence="17">
    <location>
        <begin position="1"/>
        <end position="29"/>
    </location>
</feature>
<feature type="binding site" evidence="14">
    <location>
        <position position="248"/>
    </location>
    <ligand>
        <name>substrate</name>
    </ligand>
</feature>
<dbReference type="GO" id="GO:0071555">
    <property type="term" value="P:cell wall organization"/>
    <property type="evidence" value="ECO:0007669"/>
    <property type="project" value="UniProtKB-KW"/>
</dbReference>
<evidence type="ECO:0000313" key="19">
    <source>
        <dbReference type="EMBL" id="XCJ81223.1"/>
    </source>
</evidence>
<evidence type="ECO:0000259" key="18">
    <source>
        <dbReference type="SMART" id="SM00936"/>
    </source>
</evidence>
<evidence type="ECO:0000256" key="12">
    <source>
        <dbReference type="ARBA" id="ARBA00034000"/>
    </source>
</evidence>
<dbReference type="RefSeq" id="WP_353981987.1">
    <property type="nucleotide sequence ID" value="NZ_CP159578.1"/>
</dbReference>
<keyword evidence="10" id="KW-0573">Peptidoglycan synthesis</keyword>
<dbReference type="SUPFAM" id="SSF56601">
    <property type="entry name" value="beta-lactamase/transpeptidase-like"/>
    <property type="match status" value="1"/>
</dbReference>
<comment type="function">
    <text evidence="1">Removes C-terminal D-alanyl residues from sugar-peptide cell wall precursors.</text>
</comment>
<feature type="chain" id="PRO_5044498160" description="serine-type D-Ala-D-Ala carboxypeptidase" evidence="17">
    <location>
        <begin position="30"/>
        <end position="408"/>
    </location>
</feature>
<evidence type="ECO:0000256" key="11">
    <source>
        <dbReference type="ARBA" id="ARBA00023316"/>
    </source>
</evidence>
<dbReference type="EMBL" id="CP159578">
    <property type="protein sequence ID" value="XCJ81223.1"/>
    <property type="molecule type" value="Genomic_DNA"/>
</dbReference>
<feature type="active site" description="Proton acceptor" evidence="13">
    <location>
        <position position="89"/>
    </location>
</feature>
<feature type="domain" description="Peptidase S11 D-Ala-D-Ala carboxypeptidase A C-terminal" evidence="18">
    <location>
        <begin position="298"/>
        <end position="388"/>
    </location>
</feature>
<evidence type="ECO:0000256" key="2">
    <source>
        <dbReference type="ARBA" id="ARBA00004752"/>
    </source>
</evidence>
<evidence type="ECO:0000256" key="16">
    <source>
        <dbReference type="SAM" id="MobiDB-lite"/>
    </source>
</evidence>
<gene>
    <name evidence="19" type="ORF">ABV408_08600</name>
</gene>
<dbReference type="InterPro" id="IPR001967">
    <property type="entry name" value="Peptidase_S11_N"/>
</dbReference>
<evidence type="ECO:0000256" key="10">
    <source>
        <dbReference type="ARBA" id="ARBA00022984"/>
    </source>
</evidence>
<accession>A0AB74UER5</accession>
<evidence type="ECO:0000256" key="17">
    <source>
        <dbReference type="SAM" id="SignalP"/>
    </source>
</evidence>
<feature type="region of interest" description="Disordered" evidence="16">
    <location>
        <begin position="27"/>
        <end position="54"/>
    </location>
</feature>
<evidence type="ECO:0000256" key="1">
    <source>
        <dbReference type="ARBA" id="ARBA00003217"/>
    </source>
</evidence>
<dbReference type="EC" id="3.4.16.4" evidence="4"/>
<evidence type="ECO:0000256" key="3">
    <source>
        <dbReference type="ARBA" id="ARBA00007164"/>
    </source>
</evidence>
<dbReference type="InterPro" id="IPR018044">
    <property type="entry name" value="Peptidase_S11"/>
</dbReference>
<evidence type="ECO:0000256" key="4">
    <source>
        <dbReference type="ARBA" id="ARBA00012448"/>
    </source>
</evidence>
<dbReference type="Pfam" id="PF00768">
    <property type="entry name" value="Peptidase_S11"/>
    <property type="match status" value="1"/>
</dbReference>
<feature type="compositionally biased region" description="Polar residues" evidence="16">
    <location>
        <begin position="27"/>
        <end position="47"/>
    </location>
</feature>
<dbReference type="SUPFAM" id="SSF69189">
    <property type="entry name" value="Penicillin-binding protein associated domain"/>
    <property type="match status" value="1"/>
</dbReference>
<name>A0AB74UER5_9GAMM</name>
<evidence type="ECO:0000256" key="15">
    <source>
        <dbReference type="RuleBase" id="RU004016"/>
    </source>
</evidence>
<evidence type="ECO:0000256" key="7">
    <source>
        <dbReference type="ARBA" id="ARBA00022729"/>
    </source>
</evidence>
<sequence length="408" mass="44988">MKALFTSSLPRWVLSASLCLGLLTSPVGAQQQPTPDSQMPEGSNPQPEQMIPSPPELAASSWVLMDAATGQLLVNHNGDQRLPPASLTKMMTAYIVEQEIERGNIHDDDMVSVSENAWRTGGSRMFIREGTQVSVKDLLHGVVIQSGNDASVALSEYIAGSESAFADLMNQQAQRMGMKNSHFMNPTGLPHEQHYSSAHDLAILARHIIEDYPDHYKVYSQKYFTYNDIRQPNRNRLLWRDPDVDGLKTGHTEAAGFCLVASAKKQDTRLIAVVMGTQSDEARAAETQRLLNYGFRFYQTRKLYDAGSVLNQARVWGGAQDTVRLGVQHEVSMTVPRGSADNLTARLNIPETLHAPIQAGQQIGTLEIKSGDEVLGQEPLVALEGVEEGSIFKRVWDSIVLFVTGLFN</sequence>
<evidence type="ECO:0000256" key="6">
    <source>
        <dbReference type="ARBA" id="ARBA00022670"/>
    </source>
</evidence>
<feature type="active site" evidence="13">
    <location>
        <position position="146"/>
    </location>
</feature>
<evidence type="ECO:0000256" key="14">
    <source>
        <dbReference type="PIRSR" id="PIRSR618044-2"/>
    </source>
</evidence>
<comment type="similarity">
    <text evidence="3 15">Belongs to the peptidase S11 family.</text>
</comment>
<evidence type="ECO:0000256" key="5">
    <source>
        <dbReference type="ARBA" id="ARBA00022645"/>
    </source>
</evidence>
<dbReference type="PANTHER" id="PTHR21581">
    <property type="entry name" value="D-ALANYL-D-ALANINE CARBOXYPEPTIDASE"/>
    <property type="match status" value="1"/>
</dbReference>
<feature type="active site" description="Acyl-ester intermediate" evidence="13">
    <location>
        <position position="86"/>
    </location>
</feature>
<dbReference type="InterPro" id="IPR015956">
    <property type="entry name" value="Peniciliin-bd_prot_C_sf"/>
</dbReference>
<keyword evidence="7 17" id="KW-0732">Signal</keyword>
<dbReference type="InterPro" id="IPR012338">
    <property type="entry name" value="Beta-lactam/transpept-like"/>
</dbReference>
<dbReference type="GO" id="GO:0008360">
    <property type="term" value="P:regulation of cell shape"/>
    <property type="evidence" value="ECO:0007669"/>
    <property type="project" value="UniProtKB-KW"/>
</dbReference>